<name>A0A5B0RQ72_PUCGR</name>
<reference evidence="1 2" key="1">
    <citation type="submission" date="2019-05" db="EMBL/GenBank/DDBJ databases">
        <title>Emergence of the Ug99 lineage of the wheat stem rust pathogen through somatic hybridization.</title>
        <authorList>
            <person name="Li F."/>
            <person name="Upadhyaya N.M."/>
            <person name="Sperschneider J."/>
            <person name="Matny O."/>
            <person name="Nguyen-Phuc H."/>
            <person name="Mago R."/>
            <person name="Raley C."/>
            <person name="Miller M.E."/>
            <person name="Silverstein K.A.T."/>
            <person name="Henningsen E."/>
            <person name="Hirsch C.D."/>
            <person name="Visser B."/>
            <person name="Pretorius Z.A."/>
            <person name="Steffenson B.J."/>
            <person name="Schwessinger B."/>
            <person name="Dodds P.N."/>
            <person name="Figueroa M."/>
        </authorList>
    </citation>
    <scope>NUCLEOTIDE SEQUENCE [LARGE SCALE GENOMIC DNA]</scope>
    <source>
        <strain evidence="1 2">Ug99</strain>
    </source>
</reference>
<gene>
    <name evidence="1" type="ORF">PGTUg99_034896</name>
</gene>
<comment type="caution">
    <text evidence="1">The sequence shown here is derived from an EMBL/GenBank/DDBJ whole genome shotgun (WGS) entry which is preliminary data.</text>
</comment>
<evidence type="ECO:0000313" key="1">
    <source>
        <dbReference type="EMBL" id="KAA1126983.1"/>
    </source>
</evidence>
<organism evidence="1 2">
    <name type="scientific">Puccinia graminis f. sp. tritici</name>
    <dbReference type="NCBI Taxonomy" id="56615"/>
    <lineage>
        <taxon>Eukaryota</taxon>
        <taxon>Fungi</taxon>
        <taxon>Dikarya</taxon>
        <taxon>Basidiomycota</taxon>
        <taxon>Pucciniomycotina</taxon>
        <taxon>Pucciniomycetes</taxon>
        <taxon>Pucciniales</taxon>
        <taxon>Pucciniaceae</taxon>
        <taxon>Puccinia</taxon>
    </lineage>
</organism>
<proteinExistence type="predicted"/>
<dbReference type="AlphaFoldDB" id="A0A5B0RQ72"/>
<accession>A0A5B0RQ72</accession>
<sequence>MHPFANALDKFLNANNPLILSPHNGEDSNSSFSTRECRRTLTSAVDAYREIIRCEQLM</sequence>
<dbReference type="EMBL" id="VDEP01000170">
    <property type="protein sequence ID" value="KAA1126983.1"/>
    <property type="molecule type" value="Genomic_DNA"/>
</dbReference>
<evidence type="ECO:0000313" key="2">
    <source>
        <dbReference type="Proteomes" id="UP000325313"/>
    </source>
</evidence>
<dbReference type="Proteomes" id="UP000325313">
    <property type="component" value="Unassembled WGS sequence"/>
</dbReference>
<protein>
    <submittedName>
        <fullName evidence="1">Uncharacterized protein</fullName>
    </submittedName>
</protein>